<feature type="region of interest" description="Disordered" evidence="3">
    <location>
        <begin position="626"/>
        <end position="682"/>
    </location>
</feature>
<accession>A0AAF3EIF0</accession>
<keyword evidence="5" id="KW-1185">Reference proteome</keyword>
<dbReference type="AlphaFoldDB" id="A0AAF3EIF0"/>
<organism evidence="5 6">
    <name type="scientific">Mesorhabditis belari</name>
    <dbReference type="NCBI Taxonomy" id="2138241"/>
    <lineage>
        <taxon>Eukaryota</taxon>
        <taxon>Metazoa</taxon>
        <taxon>Ecdysozoa</taxon>
        <taxon>Nematoda</taxon>
        <taxon>Chromadorea</taxon>
        <taxon>Rhabditida</taxon>
        <taxon>Rhabditina</taxon>
        <taxon>Rhabditomorpha</taxon>
        <taxon>Rhabditoidea</taxon>
        <taxon>Rhabditidae</taxon>
        <taxon>Mesorhabditinae</taxon>
        <taxon>Mesorhabditis</taxon>
    </lineage>
</organism>
<dbReference type="InterPro" id="IPR041534">
    <property type="entry name" value="EF-hand_13"/>
</dbReference>
<feature type="region of interest" description="Disordered" evidence="3">
    <location>
        <begin position="1225"/>
        <end position="1251"/>
    </location>
</feature>
<dbReference type="PROSITE" id="PS00018">
    <property type="entry name" value="EF_HAND_1"/>
    <property type="match status" value="1"/>
</dbReference>
<dbReference type="FunFam" id="1.10.238.230:FF:000001">
    <property type="entry name" value="Serine/threonine-protein phosphatase 2A regulatory subunit B'' subunit beta"/>
    <property type="match status" value="1"/>
</dbReference>
<feature type="compositionally biased region" description="Polar residues" evidence="3">
    <location>
        <begin position="17"/>
        <end position="26"/>
    </location>
</feature>
<dbReference type="GO" id="GO:0019888">
    <property type="term" value="F:protein phosphatase regulator activity"/>
    <property type="evidence" value="ECO:0007669"/>
    <property type="project" value="TreeGrafter"/>
</dbReference>
<feature type="compositionally biased region" description="Polar residues" evidence="3">
    <location>
        <begin position="636"/>
        <end position="646"/>
    </location>
</feature>
<feature type="compositionally biased region" description="Pro residues" evidence="3">
    <location>
        <begin position="669"/>
        <end position="678"/>
    </location>
</feature>
<dbReference type="InterPro" id="IPR018247">
    <property type="entry name" value="EF_Hand_1_Ca_BS"/>
</dbReference>
<dbReference type="GO" id="GO:0000159">
    <property type="term" value="C:protein phosphatase type 2A complex"/>
    <property type="evidence" value="ECO:0007669"/>
    <property type="project" value="TreeGrafter"/>
</dbReference>
<feature type="compositionally biased region" description="Polar residues" evidence="3">
    <location>
        <begin position="123"/>
        <end position="140"/>
    </location>
</feature>
<keyword evidence="2" id="KW-0106">Calcium</keyword>
<feature type="compositionally biased region" description="Basic and acidic residues" evidence="3">
    <location>
        <begin position="441"/>
        <end position="451"/>
    </location>
</feature>
<name>A0AAF3EIF0_9BILA</name>
<dbReference type="Proteomes" id="UP000887575">
    <property type="component" value="Unassembled WGS sequence"/>
</dbReference>
<dbReference type="Pfam" id="PF21161">
    <property type="entry name" value="P2R3B_EF-hand"/>
    <property type="match status" value="1"/>
</dbReference>
<feature type="compositionally biased region" description="Low complexity" evidence="3">
    <location>
        <begin position="581"/>
        <end position="592"/>
    </location>
</feature>
<evidence type="ECO:0000313" key="6">
    <source>
        <dbReference type="WBParaSite" id="MBELARI_LOCUS13807.1"/>
    </source>
</evidence>
<protein>
    <recommendedName>
        <fullName evidence="4">EF-hand domain-containing protein</fullName>
    </recommendedName>
</protein>
<dbReference type="CDD" id="cd21504">
    <property type="entry name" value="PPP2R3A_B-like"/>
    <property type="match status" value="1"/>
</dbReference>
<dbReference type="PROSITE" id="PS50222">
    <property type="entry name" value="EF_HAND_2"/>
    <property type="match status" value="1"/>
</dbReference>
<dbReference type="Gene3D" id="1.10.238.220">
    <property type="match status" value="1"/>
</dbReference>
<feature type="region of interest" description="Disordered" evidence="3">
    <location>
        <begin position="719"/>
        <end position="751"/>
    </location>
</feature>
<dbReference type="Gene3D" id="1.10.238.230">
    <property type="match status" value="1"/>
</dbReference>
<dbReference type="Pfam" id="PF17958">
    <property type="entry name" value="EF-hand_13"/>
    <property type="match status" value="1"/>
</dbReference>
<evidence type="ECO:0000256" key="2">
    <source>
        <dbReference type="ARBA" id="ARBA00022837"/>
    </source>
</evidence>
<dbReference type="PANTHER" id="PTHR14095">
    <property type="entry name" value="PHOSPHATASE 2A REGULATORY SUBUNIT-RELATED"/>
    <property type="match status" value="1"/>
</dbReference>
<feature type="compositionally biased region" description="Polar residues" evidence="3">
    <location>
        <begin position="404"/>
        <end position="427"/>
    </location>
</feature>
<feature type="region of interest" description="Disordered" evidence="3">
    <location>
        <begin position="570"/>
        <end position="606"/>
    </location>
</feature>
<dbReference type="FunFam" id="1.10.238.10:FF:000025">
    <property type="entry name" value="serine/threonine-protein phosphatase 2A regulatory subunit B'' subunit alpha"/>
    <property type="match status" value="1"/>
</dbReference>
<feature type="region of interest" description="Disordered" evidence="3">
    <location>
        <begin position="95"/>
        <end position="154"/>
    </location>
</feature>
<feature type="compositionally biased region" description="Polar residues" evidence="3">
    <location>
        <begin position="724"/>
        <end position="751"/>
    </location>
</feature>
<feature type="compositionally biased region" description="Low complexity" evidence="3">
    <location>
        <begin position="141"/>
        <end position="154"/>
    </location>
</feature>
<reference evidence="6" key="1">
    <citation type="submission" date="2024-02" db="UniProtKB">
        <authorList>
            <consortium name="WormBaseParasite"/>
        </authorList>
    </citation>
    <scope>IDENTIFICATION</scope>
</reference>
<dbReference type="PANTHER" id="PTHR14095:SF0">
    <property type="entry name" value="MIP22305P"/>
    <property type="match status" value="1"/>
</dbReference>
<feature type="region of interest" description="Disordered" evidence="3">
    <location>
        <begin position="400"/>
        <end position="451"/>
    </location>
</feature>
<dbReference type="FunFam" id="1.10.238.220:FF:000001">
    <property type="entry name" value="Serine/threonine-protein phosphatase 2A regulatory subunit B'' subunit alpha"/>
    <property type="match status" value="1"/>
</dbReference>
<dbReference type="InterPro" id="IPR048855">
    <property type="entry name" value="P2R3A_B_D_EF-hand"/>
</dbReference>
<dbReference type="Gene3D" id="1.10.238.10">
    <property type="entry name" value="EF-hand"/>
    <property type="match status" value="1"/>
</dbReference>
<dbReference type="InterPro" id="IPR002048">
    <property type="entry name" value="EF_hand_dom"/>
</dbReference>
<feature type="region of interest" description="Disordered" evidence="3">
    <location>
        <begin position="298"/>
        <end position="321"/>
    </location>
</feature>
<proteinExistence type="predicted"/>
<evidence type="ECO:0000313" key="5">
    <source>
        <dbReference type="Proteomes" id="UP000887575"/>
    </source>
</evidence>
<feature type="domain" description="EF-hand" evidence="4">
    <location>
        <begin position="1097"/>
        <end position="1132"/>
    </location>
</feature>
<dbReference type="GO" id="GO:0005509">
    <property type="term" value="F:calcium ion binding"/>
    <property type="evidence" value="ECO:0007669"/>
    <property type="project" value="InterPro"/>
</dbReference>
<dbReference type="InterPro" id="IPR011992">
    <property type="entry name" value="EF-hand-dom_pair"/>
</dbReference>
<evidence type="ECO:0000259" key="4">
    <source>
        <dbReference type="PROSITE" id="PS50222"/>
    </source>
</evidence>
<evidence type="ECO:0000256" key="3">
    <source>
        <dbReference type="SAM" id="MobiDB-lite"/>
    </source>
</evidence>
<feature type="region of interest" description="Disordered" evidence="3">
    <location>
        <begin position="1"/>
        <end position="26"/>
    </location>
</feature>
<dbReference type="WBParaSite" id="MBELARI_LOCUS13807.1">
    <property type="protein sequence ID" value="MBELARI_LOCUS13807.1"/>
    <property type="gene ID" value="MBELARI_LOCUS13807"/>
</dbReference>
<sequence length="1251" mass="142344">MSWRREYSGTRPGWHGDSTSLNFPSQSRSFGRPLSYLAAQGAAPFHEEHHEDAYPMAEPIDSSRVSNINFPSSYRKDGLGLMDDALAHSMDAESLHQNRAQHLQPARPASVAAERTPERWPSDSHSSLQFNSPHSRPLSTSIPSSLRDRSPSSSSALLDLLNRYPSARQNKHPAPQRLYWTEERPTSTLHFRPSVDERGFPIVELTVPRSTHRTTSLPHNNEFGDAVNQFNQLSNSFHEFSEKPHWREEARFTPINPQYSKTFPGKSLYSSIREDFDEPEQRSFPREAFPVTYQETVTTERSNGGGPTFRETRTTTDFGAGPKTFVERSAINPQINQLNGYRDPYNREPYRPLQFVVQDSRPTPTNFSLDAFVDEVLGEDMNRSTNQWRSSFAQMQEKFKNNEEASPSQHPYVNGSSRQSAILTKSSSHGDMRNDAVPPSVDRKAAEAPEFRKSPQITSYWENTLRSTTPIPLIPKQLSAAERLQLLQEDPNDPPRIPQRKVSGEILAQKRAQFQKEAERVASPTPYKSTIIQPIRIQTNGGSNFDHSDHRLIPQAAGVARFPLEEFALSPPQQNRPKIHSPSPDQLSESSSVYQMPSGLPHPKPKHNIKEQIYYAGLQQNTLPRSGLKVNPNFPSPSQGSVTSRISEFEGRPGTPTLQLGGADLNQPPSEPHSPGPLSPRTTVFRNHAPVIQMEMGNSGRSTPIPSMFDFSREEIRFEPVPQKTRQSVPAPQPIQTTSTNSPAGNVPSRLQFNHAGQKSVSPNAPAISTQQKTNVQAINKPRNEPSFTNQPPINGKPPIDSMSSSIYEPADSKVLTPRGLRRQPLAPVRAPVPKFYFPQGKPVSQHENDVAMRKALDVFRRLPGQKASVNEFEEVIKAAGIPLYWKRAIYDSITNKKNVDITQTEFCVWWRNMTSVANDEAARFVYALSGGKRDYLEREDFQSLCYDIIFTHPGLTFYHSATEFHPSYVDVVITRIFWNVNRSWSGRITAQELRRSDFLAQLHFLEKEDDINKETRYFSYEHFYVIYCKFWELDDDHDMLISKRDMLAHDEGALTPLVVNRIFSKAVVRGSRTEHIVEFIGLAEFAAFLMADEDKKNLTSVEYWFRICDLDGDGLVTLYEMEEMYGQVRDKLTSNKIDTMQFGDVACNLLDMIRPKNPNGFALSDLKKCPLAYRFFNSFTNWRKFFNQEINEGEKPVVRNDEGRELSEWERYCAEEYESLMEAEGDEQIDETHSVNLDDEDMRNSFKDLL</sequence>
<dbReference type="SUPFAM" id="SSF47473">
    <property type="entry name" value="EF-hand"/>
    <property type="match status" value="2"/>
</dbReference>
<keyword evidence="1" id="KW-0479">Metal-binding</keyword>
<evidence type="ECO:0000256" key="1">
    <source>
        <dbReference type="ARBA" id="ARBA00022723"/>
    </source>
</evidence>